<feature type="transmembrane region" description="Helical" evidence="2">
    <location>
        <begin position="485"/>
        <end position="502"/>
    </location>
</feature>
<feature type="transmembrane region" description="Helical" evidence="2">
    <location>
        <begin position="316"/>
        <end position="336"/>
    </location>
</feature>
<sequence>MKVHICKTKKDLIMDNFNMIFSGKRKFFFGGAVIIGLVLSFMGRNEGLIILIFSLAFLVISALFIFSILRKIKGDKLELTYELDGKELKVQNPMGVINVNTIDIVTIEENKDFYLLEIKNSNERNTKLPLYKTGVVEGEIGELINNIKVDLNKEYEDEENIEVEKEINDEKSADSDDEIVSEENDDIEENDNIEENEMEEEKQKNDMNEIEIEVNNEIKKEDNNDIEIENNNEIEIIEKDEDIKVSKVQEKEIEEETQVNKVDTYEIRNIVRFKNKFRNDFKRSFKMQFSRVSLILFIFTAITMGIISFLAESKVLGTVIIVVGILSIFYPILQVYSMRKNMKGIKSIGIDENDDIVIDNGILKNVFKKKNVVVGKMEDGEIIVSVLSKKSTPFGIKEEEIVEGDPYELFKLLKIGKVREFNWLGLFALGLATIGMCQIPLILGWTKINEPATVTIIAIVCVVISIILAAMAIFKKGKVKKQANWAILFDIIMVVFFVWTYLKK</sequence>
<keyword evidence="4" id="KW-1185">Reference proteome</keyword>
<keyword evidence="2" id="KW-0472">Membrane</keyword>
<dbReference type="AlphaFoldDB" id="A0A9J6P0L5"/>
<evidence type="ECO:0000313" key="3">
    <source>
        <dbReference type="EMBL" id="MCM1989734.1"/>
    </source>
</evidence>
<feature type="region of interest" description="Disordered" evidence="1">
    <location>
        <begin position="162"/>
        <end position="204"/>
    </location>
</feature>
<feature type="transmembrane region" description="Helical" evidence="2">
    <location>
        <begin position="27"/>
        <end position="43"/>
    </location>
</feature>
<organism evidence="3 4">
    <name type="scientific">Oceanirhabdus seepicola</name>
    <dbReference type="NCBI Taxonomy" id="2828781"/>
    <lineage>
        <taxon>Bacteria</taxon>
        <taxon>Bacillati</taxon>
        <taxon>Bacillota</taxon>
        <taxon>Clostridia</taxon>
        <taxon>Eubacteriales</taxon>
        <taxon>Clostridiaceae</taxon>
        <taxon>Oceanirhabdus</taxon>
    </lineage>
</organism>
<accession>A0A9J6P0L5</accession>
<dbReference type="RefSeq" id="WP_250858760.1">
    <property type="nucleotide sequence ID" value="NZ_JAGSOJ010000002.1"/>
</dbReference>
<feature type="compositionally biased region" description="Basic and acidic residues" evidence="1">
    <location>
        <begin position="162"/>
        <end position="174"/>
    </location>
</feature>
<reference evidence="3" key="2">
    <citation type="submission" date="2021-04" db="EMBL/GenBank/DDBJ databases">
        <authorList>
            <person name="Dong X."/>
        </authorList>
    </citation>
    <scope>NUCLEOTIDE SEQUENCE</scope>
    <source>
        <strain evidence="3">ZWT</strain>
    </source>
</reference>
<keyword evidence="2" id="KW-0812">Transmembrane</keyword>
<gene>
    <name evidence="3" type="ORF">KDK92_08285</name>
</gene>
<protein>
    <submittedName>
        <fullName evidence="3">Uncharacterized protein</fullName>
    </submittedName>
</protein>
<feature type="transmembrane region" description="Helical" evidence="2">
    <location>
        <begin position="292"/>
        <end position="310"/>
    </location>
</feature>
<feature type="transmembrane region" description="Helical" evidence="2">
    <location>
        <begin position="421"/>
        <end position="446"/>
    </location>
</feature>
<name>A0A9J6P0L5_9CLOT</name>
<proteinExistence type="predicted"/>
<feature type="transmembrane region" description="Helical" evidence="2">
    <location>
        <begin position="49"/>
        <end position="69"/>
    </location>
</feature>
<evidence type="ECO:0000256" key="1">
    <source>
        <dbReference type="SAM" id="MobiDB-lite"/>
    </source>
</evidence>
<dbReference type="Proteomes" id="UP001056429">
    <property type="component" value="Unassembled WGS sequence"/>
</dbReference>
<evidence type="ECO:0000313" key="4">
    <source>
        <dbReference type="Proteomes" id="UP001056429"/>
    </source>
</evidence>
<reference evidence="3" key="1">
    <citation type="journal article" date="2021" name="mSystems">
        <title>Bacteria and Archaea Synergistically Convert Glycine Betaine to Biogenic Methane in the Formosa Cold Seep of the South China Sea.</title>
        <authorList>
            <person name="Li L."/>
            <person name="Zhang W."/>
            <person name="Zhang S."/>
            <person name="Song L."/>
            <person name="Sun Q."/>
            <person name="Zhang H."/>
            <person name="Xiang H."/>
            <person name="Dong X."/>
        </authorList>
    </citation>
    <scope>NUCLEOTIDE SEQUENCE</scope>
    <source>
        <strain evidence="3">ZWT</strain>
    </source>
</reference>
<evidence type="ECO:0000256" key="2">
    <source>
        <dbReference type="SAM" id="Phobius"/>
    </source>
</evidence>
<keyword evidence="2" id="KW-1133">Transmembrane helix</keyword>
<feature type="transmembrane region" description="Helical" evidence="2">
    <location>
        <begin position="452"/>
        <end position="473"/>
    </location>
</feature>
<feature type="compositionally biased region" description="Acidic residues" evidence="1">
    <location>
        <begin position="175"/>
        <end position="200"/>
    </location>
</feature>
<comment type="caution">
    <text evidence="3">The sequence shown here is derived from an EMBL/GenBank/DDBJ whole genome shotgun (WGS) entry which is preliminary data.</text>
</comment>
<dbReference type="EMBL" id="JAGSOJ010000002">
    <property type="protein sequence ID" value="MCM1989734.1"/>
    <property type="molecule type" value="Genomic_DNA"/>
</dbReference>